<dbReference type="EMBL" id="JAJJMB010010543">
    <property type="protein sequence ID" value="KAI3908001.1"/>
    <property type="molecule type" value="Genomic_DNA"/>
</dbReference>
<keyword evidence="7 8" id="KW-0472">Membrane</keyword>
<comment type="caution">
    <text evidence="11">The sequence shown here is derived from an EMBL/GenBank/DDBJ whole genome shotgun (WGS) entry which is preliminary data.</text>
</comment>
<dbReference type="InterPro" id="IPR006702">
    <property type="entry name" value="CASP_dom"/>
</dbReference>
<dbReference type="PANTHER" id="PTHR36488">
    <property type="entry name" value="CASP-LIKE PROTEIN 1U1"/>
    <property type="match status" value="1"/>
</dbReference>
<evidence type="ECO:0000313" key="12">
    <source>
        <dbReference type="Proteomes" id="UP001202328"/>
    </source>
</evidence>
<name>A0AAD4SHA7_9MAGN</name>
<dbReference type="GO" id="GO:0005886">
    <property type="term" value="C:plasma membrane"/>
    <property type="evidence" value="ECO:0007669"/>
    <property type="project" value="UniProtKB-SubCell"/>
</dbReference>
<keyword evidence="4 8" id="KW-1003">Cell membrane</keyword>
<keyword evidence="6 8" id="KW-1133">Transmembrane helix</keyword>
<comment type="subunit">
    <text evidence="3 8">Homodimer and heterodimers.</text>
</comment>
<evidence type="ECO:0000256" key="6">
    <source>
        <dbReference type="ARBA" id="ARBA00022989"/>
    </source>
</evidence>
<proteinExistence type="inferred from homology"/>
<dbReference type="NCBIfam" id="TIGR01569">
    <property type="entry name" value="A_tha_TIGR01569"/>
    <property type="match status" value="1"/>
</dbReference>
<dbReference type="InterPro" id="IPR006459">
    <property type="entry name" value="CASP/CASPL"/>
</dbReference>
<dbReference type="InterPro" id="IPR044173">
    <property type="entry name" value="CASPL"/>
</dbReference>
<feature type="transmembrane region" description="Helical" evidence="8">
    <location>
        <begin position="92"/>
        <end position="116"/>
    </location>
</feature>
<keyword evidence="12" id="KW-1185">Reference proteome</keyword>
<gene>
    <name evidence="11" type="ORF">MKW98_003646</name>
</gene>
<dbReference type="AlphaFoldDB" id="A0AAD4SHA7"/>
<comment type="subcellular location">
    <subcellularLocation>
        <location evidence="1 8">Cell membrane</location>
        <topology evidence="1 8">Multi-pass membrane protein</topology>
    </subcellularLocation>
</comment>
<keyword evidence="5 8" id="KW-0812">Transmembrane</keyword>
<evidence type="ECO:0000313" key="11">
    <source>
        <dbReference type="EMBL" id="KAI3908001.1"/>
    </source>
</evidence>
<reference evidence="11" key="1">
    <citation type="submission" date="2022-04" db="EMBL/GenBank/DDBJ databases">
        <title>A functionally conserved STORR gene fusion in Papaver species that diverged 16.8 million years ago.</title>
        <authorList>
            <person name="Catania T."/>
        </authorList>
    </citation>
    <scope>NUCLEOTIDE SEQUENCE</scope>
    <source>
        <strain evidence="11">S-188037</strain>
    </source>
</reference>
<evidence type="ECO:0000256" key="5">
    <source>
        <dbReference type="ARBA" id="ARBA00022692"/>
    </source>
</evidence>
<accession>A0AAD4SHA7</accession>
<feature type="transmembrane region" description="Helical" evidence="8">
    <location>
        <begin position="176"/>
        <end position="198"/>
    </location>
</feature>
<evidence type="ECO:0000259" key="10">
    <source>
        <dbReference type="Pfam" id="PF04535"/>
    </source>
</evidence>
<evidence type="ECO:0000256" key="8">
    <source>
        <dbReference type="RuleBase" id="RU361233"/>
    </source>
</evidence>
<feature type="transmembrane region" description="Helical" evidence="8">
    <location>
        <begin position="136"/>
        <end position="156"/>
    </location>
</feature>
<comment type="similarity">
    <text evidence="2 8">Belongs to the Casparian strip membrane proteins (CASP) family.</text>
</comment>
<comment type="caution">
    <text evidence="8">Lacks conserved residue(s) required for the propagation of feature annotation.</text>
</comment>
<evidence type="ECO:0000256" key="7">
    <source>
        <dbReference type="ARBA" id="ARBA00023136"/>
    </source>
</evidence>
<dbReference type="Proteomes" id="UP001202328">
    <property type="component" value="Unassembled WGS sequence"/>
</dbReference>
<dbReference type="Pfam" id="PF04535">
    <property type="entry name" value="CASP_dom"/>
    <property type="match status" value="1"/>
</dbReference>
<evidence type="ECO:0000256" key="4">
    <source>
        <dbReference type="ARBA" id="ARBA00022475"/>
    </source>
</evidence>
<feature type="region of interest" description="Disordered" evidence="9">
    <location>
        <begin position="1"/>
        <end position="20"/>
    </location>
</feature>
<evidence type="ECO:0000256" key="9">
    <source>
        <dbReference type="SAM" id="MobiDB-lite"/>
    </source>
</evidence>
<dbReference type="PANTHER" id="PTHR36488:SF8">
    <property type="entry name" value="CASP-LIKE PROTEIN 1U1"/>
    <property type="match status" value="1"/>
</dbReference>
<sequence length="204" mass="22148">MSTEELLRPAADTSSVATGGGSNTIDGADDLEAAAQSQSSFISLAASLGMRKLLFWTVFIAAIVIHTSKQTVDDISGHGSSKTTKYTQYSSYKYLLSVLWIVFVYTFLACLTSFFFGRLGNKAFLLKLLKWDAMMLTLLASATGTAGAVLVIASKGNSHDEWSKTCNVFDKFCRHMWASFGLSIFACSLFVWIIVYSAGAIRAP</sequence>
<feature type="domain" description="Casparian strip membrane protein" evidence="10">
    <location>
        <begin position="46"/>
        <end position="187"/>
    </location>
</feature>
<evidence type="ECO:0000256" key="2">
    <source>
        <dbReference type="ARBA" id="ARBA00007651"/>
    </source>
</evidence>
<protein>
    <recommendedName>
        <fullName evidence="8">CASP-like protein</fullName>
    </recommendedName>
</protein>
<evidence type="ECO:0000256" key="3">
    <source>
        <dbReference type="ARBA" id="ARBA00011489"/>
    </source>
</evidence>
<organism evidence="11 12">
    <name type="scientific">Papaver atlanticum</name>
    <dbReference type="NCBI Taxonomy" id="357466"/>
    <lineage>
        <taxon>Eukaryota</taxon>
        <taxon>Viridiplantae</taxon>
        <taxon>Streptophyta</taxon>
        <taxon>Embryophyta</taxon>
        <taxon>Tracheophyta</taxon>
        <taxon>Spermatophyta</taxon>
        <taxon>Magnoliopsida</taxon>
        <taxon>Ranunculales</taxon>
        <taxon>Papaveraceae</taxon>
        <taxon>Papaveroideae</taxon>
        <taxon>Papaver</taxon>
    </lineage>
</organism>
<evidence type="ECO:0000256" key="1">
    <source>
        <dbReference type="ARBA" id="ARBA00004651"/>
    </source>
</evidence>